<gene>
    <name evidence="3" type="ORF">PSFLO_00326</name>
</gene>
<proteinExistence type="predicted"/>
<organism evidence="3 4">
    <name type="scientific">Pseudozyma flocculosa</name>
    <dbReference type="NCBI Taxonomy" id="84751"/>
    <lineage>
        <taxon>Eukaryota</taxon>
        <taxon>Fungi</taxon>
        <taxon>Dikarya</taxon>
        <taxon>Basidiomycota</taxon>
        <taxon>Ustilaginomycotina</taxon>
        <taxon>Ustilaginomycetes</taxon>
        <taxon>Ustilaginales</taxon>
        <taxon>Ustilaginaceae</taxon>
        <taxon>Pseudozyma</taxon>
    </lineage>
</organism>
<evidence type="ECO:0000313" key="4">
    <source>
        <dbReference type="Proteomes" id="UP000323386"/>
    </source>
</evidence>
<dbReference type="AlphaFoldDB" id="A0A5C3ET51"/>
<feature type="signal peptide" evidence="2">
    <location>
        <begin position="1"/>
        <end position="22"/>
    </location>
</feature>
<protein>
    <submittedName>
        <fullName evidence="3">Uncharacterized protein</fullName>
    </submittedName>
</protein>
<sequence>MPTSDALRAGLFLLLVAAGCLCRSHFRSRCGAEGDDLAWELEEKSTINFQPPRSATDARPPNLLHLTDGAAAADQHGRGRGLTRQSSANRRKQNGSGLHLVEQHLVDKLSASFDDVQSRRARSSNTSSDDAAMDTATTAYTPKRSLGMLDLPSLESLCLDISASASPSALEAHFPAAQLRPY</sequence>
<reference evidence="3 4" key="1">
    <citation type="submission" date="2018-03" db="EMBL/GenBank/DDBJ databases">
        <authorList>
            <person name="Guldener U."/>
        </authorList>
    </citation>
    <scope>NUCLEOTIDE SEQUENCE [LARGE SCALE GENOMIC DNA]</scope>
    <source>
        <strain evidence="3 4">DAOM196992</strain>
    </source>
</reference>
<keyword evidence="4" id="KW-1185">Reference proteome</keyword>
<feature type="chain" id="PRO_5023083434" evidence="2">
    <location>
        <begin position="23"/>
        <end position="182"/>
    </location>
</feature>
<dbReference type="EMBL" id="OOIP01000001">
    <property type="protein sequence ID" value="SPO34855.1"/>
    <property type="molecule type" value="Genomic_DNA"/>
</dbReference>
<evidence type="ECO:0000256" key="2">
    <source>
        <dbReference type="SAM" id="SignalP"/>
    </source>
</evidence>
<evidence type="ECO:0000256" key="1">
    <source>
        <dbReference type="SAM" id="MobiDB-lite"/>
    </source>
</evidence>
<dbReference type="Proteomes" id="UP000323386">
    <property type="component" value="Unassembled WGS sequence"/>
</dbReference>
<evidence type="ECO:0000313" key="3">
    <source>
        <dbReference type="EMBL" id="SPO34855.1"/>
    </source>
</evidence>
<name>A0A5C3ET51_9BASI</name>
<feature type="region of interest" description="Disordered" evidence="1">
    <location>
        <begin position="71"/>
        <end position="94"/>
    </location>
</feature>
<keyword evidence="2" id="KW-0732">Signal</keyword>
<accession>A0A5C3ET51</accession>